<organism evidence="2 3">
    <name type="scientific">Chara braunii</name>
    <name type="common">Braun's stonewort</name>
    <dbReference type="NCBI Taxonomy" id="69332"/>
    <lineage>
        <taxon>Eukaryota</taxon>
        <taxon>Viridiplantae</taxon>
        <taxon>Streptophyta</taxon>
        <taxon>Charophyceae</taxon>
        <taxon>Charales</taxon>
        <taxon>Characeae</taxon>
        <taxon>Chara</taxon>
    </lineage>
</organism>
<reference evidence="2 3" key="1">
    <citation type="journal article" date="2018" name="Cell">
        <title>The Chara Genome: Secondary Complexity and Implications for Plant Terrestrialization.</title>
        <authorList>
            <person name="Nishiyama T."/>
            <person name="Sakayama H."/>
            <person name="Vries J.D."/>
            <person name="Buschmann H."/>
            <person name="Saint-Marcoux D."/>
            <person name="Ullrich K.K."/>
            <person name="Haas F.B."/>
            <person name="Vanderstraeten L."/>
            <person name="Becker D."/>
            <person name="Lang D."/>
            <person name="Vosolsobe S."/>
            <person name="Rombauts S."/>
            <person name="Wilhelmsson P.K.I."/>
            <person name="Janitza P."/>
            <person name="Kern R."/>
            <person name="Heyl A."/>
            <person name="Rumpler F."/>
            <person name="Villalobos L.I.A.C."/>
            <person name="Clay J.M."/>
            <person name="Skokan R."/>
            <person name="Toyoda A."/>
            <person name="Suzuki Y."/>
            <person name="Kagoshima H."/>
            <person name="Schijlen E."/>
            <person name="Tajeshwar N."/>
            <person name="Catarino B."/>
            <person name="Hetherington A.J."/>
            <person name="Saltykova A."/>
            <person name="Bonnot C."/>
            <person name="Breuninger H."/>
            <person name="Symeonidi A."/>
            <person name="Radhakrishnan G.V."/>
            <person name="Van Nieuwerburgh F."/>
            <person name="Deforce D."/>
            <person name="Chang C."/>
            <person name="Karol K.G."/>
            <person name="Hedrich R."/>
            <person name="Ulvskov P."/>
            <person name="Glockner G."/>
            <person name="Delwiche C.F."/>
            <person name="Petrasek J."/>
            <person name="Van de Peer Y."/>
            <person name="Friml J."/>
            <person name="Beilby M."/>
            <person name="Dolan L."/>
            <person name="Kohara Y."/>
            <person name="Sugano S."/>
            <person name="Fujiyama A."/>
            <person name="Delaux P.-M."/>
            <person name="Quint M."/>
            <person name="TheiBen G."/>
            <person name="Hagemann M."/>
            <person name="Harholt J."/>
            <person name="Dunand C."/>
            <person name="Zachgo S."/>
            <person name="Langdale J."/>
            <person name="Maumus F."/>
            <person name="Straeten D.V.D."/>
            <person name="Gould S.B."/>
            <person name="Rensing S.A."/>
        </authorList>
    </citation>
    <scope>NUCLEOTIDE SEQUENCE [LARGE SCALE GENOMIC DNA]</scope>
    <source>
        <strain evidence="2 3">S276</strain>
    </source>
</reference>
<feature type="compositionally biased region" description="Basic and acidic residues" evidence="1">
    <location>
        <begin position="99"/>
        <end position="116"/>
    </location>
</feature>
<comment type="caution">
    <text evidence="2">The sequence shown here is derived from an EMBL/GenBank/DDBJ whole genome shotgun (WGS) entry which is preliminary data.</text>
</comment>
<dbReference type="Gramene" id="GBG67932">
    <property type="protein sequence ID" value="GBG67932"/>
    <property type="gene ID" value="CBR_g1051"/>
</dbReference>
<evidence type="ECO:0000313" key="2">
    <source>
        <dbReference type="EMBL" id="GBG67932.1"/>
    </source>
</evidence>
<proteinExistence type="predicted"/>
<evidence type="ECO:0000313" key="3">
    <source>
        <dbReference type="Proteomes" id="UP000265515"/>
    </source>
</evidence>
<evidence type="ECO:0000256" key="1">
    <source>
        <dbReference type="SAM" id="MobiDB-lite"/>
    </source>
</evidence>
<dbReference type="Proteomes" id="UP000265515">
    <property type="component" value="Unassembled WGS sequence"/>
</dbReference>
<dbReference type="EMBL" id="BFEA01000094">
    <property type="protein sequence ID" value="GBG67932.1"/>
    <property type="molecule type" value="Genomic_DNA"/>
</dbReference>
<evidence type="ECO:0008006" key="4">
    <source>
        <dbReference type="Google" id="ProtNLM"/>
    </source>
</evidence>
<sequence>MLPKRRGTYGEFIPVNRDRQRDAELKFVGFKWMQKGQTLPGRNGNFVMKCKLCDQEFVGSQSNHWKKIQAYLAERGWADKRREHGQQGGDLGEEDENDPERVAEEENEQAGRECEAPKSGGVQGGRRADDDRSAEVPIDVEREAECDRGVLRGDKRAVTAIGTSSKRRTSSQPLPPTGAVKKFRQSRMEESFDPKWQQDLDAYFLQWFYVSGIPFHAAGRSEYNTFRRHLATCPPRVHPTLPNLRHISGDGIVQQHKDVVEMLATLRRDVAAIGATILTDGRKSITADEIVNFLAAGSSGAYLLRTVQRDGAE</sequence>
<keyword evidence="3" id="KW-1185">Reference proteome</keyword>
<name>A0A388KCZ6_CHABU</name>
<accession>A0A388KCZ6</accession>
<feature type="compositionally biased region" description="Basic and acidic residues" evidence="1">
    <location>
        <begin position="126"/>
        <end position="157"/>
    </location>
</feature>
<feature type="region of interest" description="Disordered" evidence="1">
    <location>
        <begin position="79"/>
        <end position="180"/>
    </location>
</feature>
<dbReference type="AlphaFoldDB" id="A0A388KCZ6"/>
<protein>
    <recommendedName>
        <fullName evidence="4">BED-type domain-containing protein</fullName>
    </recommendedName>
</protein>
<gene>
    <name evidence="2" type="ORF">CBR_g1051</name>
</gene>